<keyword evidence="2" id="KW-0808">Transferase</keyword>
<dbReference type="InterPro" id="IPR029044">
    <property type="entry name" value="Nucleotide-diphossugar_trans"/>
</dbReference>
<protein>
    <submittedName>
        <fullName evidence="7">Glycosyltransferase</fullName>
    </submittedName>
</protein>
<accession>A0ABP9D7P0</accession>
<evidence type="ECO:0000256" key="6">
    <source>
        <dbReference type="SAM" id="Phobius"/>
    </source>
</evidence>
<evidence type="ECO:0000256" key="5">
    <source>
        <dbReference type="ARBA" id="ARBA00023136"/>
    </source>
</evidence>
<feature type="transmembrane region" description="Helical" evidence="6">
    <location>
        <begin position="6"/>
        <end position="28"/>
    </location>
</feature>
<feature type="transmembrane region" description="Helical" evidence="6">
    <location>
        <begin position="434"/>
        <end position="454"/>
    </location>
</feature>
<feature type="transmembrane region" description="Helical" evidence="6">
    <location>
        <begin position="307"/>
        <end position="328"/>
    </location>
</feature>
<dbReference type="RefSeq" id="WP_345371189.1">
    <property type="nucleotide sequence ID" value="NZ_BAABJX010000028.1"/>
</dbReference>
<evidence type="ECO:0000313" key="8">
    <source>
        <dbReference type="Proteomes" id="UP001500298"/>
    </source>
</evidence>
<dbReference type="PANTHER" id="PTHR32044">
    <property type="entry name" value="GLUCOMANNAN 4-BETA-MANNOSYLTRANSFERASE 9"/>
    <property type="match status" value="1"/>
</dbReference>
<sequence>MDWIILGVYLTVLFFIFLYSLGQLHLLWHYRKKKVDEDSFKNKEVKDWPMVTIQLPLYNERYVAERLIKQVAALDYPKDKLQIQVLDDSTDDTVTQVAQWVAYFQQEGVDIQQVRREERVGFKAGALDYGLQYAKGEFIAIFDADFMPERDFLKRMLPAFEEGVGVVQARWGHINRDYSFFTRMQAFGLDAHFTVEQGGRNAAGSFINFNGTAGVWRKACIEDAGGWQADTLTEDLDLSYRAQMKGWRFVFREEVEAPAELPVTMEAIKSQQFRWNKGAAECSRKHLANVMGLSVPWTTKIHALFHLMNSSLFLLIFLASVLSVPLLWVKEYNEQAAQLFYIGNIYLIGFLSIALFYWKASQRMQTFDTELSKSYFWKNFPLFLMVSMGLSLHNSLAVLEGWLGFKSPFIRTPKFGVEKKTDAFAGNIYLKHSISLQTLIEGVLCCYFLFGIGLGISYQDYGLLIFHAMLSLGFGSIFWQSMKS</sequence>
<keyword evidence="8" id="KW-1185">Reference proteome</keyword>
<feature type="transmembrane region" description="Helical" evidence="6">
    <location>
        <begin position="340"/>
        <end position="358"/>
    </location>
</feature>
<evidence type="ECO:0000256" key="1">
    <source>
        <dbReference type="ARBA" id="ARBA00004308"/>
    </source>
</evidence>
<evidence type="ECO:0000256" key="2">
    <source>
        <dbReference type="ARBA" id="ARBA00022679"/>
    </source>
</evidence>
<name>A0ABP9D7P0_9BACT</name>
<keyword evidence="4 6" id="KW-1133">Transmembrane helix</keyword>
<dbReference type="SUPFAM" id="SSF53448">
    <property type="entry name" value="Nucleotide-diphospho-sugar transferases"/>
    <property type="match status" value="1"/>
</dbReference>
<proteinExistence type="predicted"/>
<dbReference type="CDD" id="cd06437">
    <property type="entry name" value="CESA_CaSu_A2"/>
    <property type="match status" value="1"/>
</dbReference>
<organism evidence="7 8">
    <name type="scientific">Algivirga pacifica</name>
    <dbReference type="NCBI Taxonomy" id="1162670"/>
    <lineage>
        <taxon>Bacteria</taxon>
        <taxon>Pseudomonadati</taxon>
        <taxon>Bacteroidota</taxon>
        <taxon>Cytophagia</taxon>
        <taxon>Cytophagales</taxon>
        <taxon>Flammeovirgaceae</taxon>
        <taxon>Algivirga</taxon>
    </lineage>
</organism>
<comment type="caution">
    <text evidence="7">The sequence shown here is derived from an EMBL/GenBank/DDBJ whole genome shotgun (WGS) entry which is preliminary data.</text>
</comment>
<dbReference type="EMBL" id="BAABJX010000028">
    <property type="protein sequence ID" value="GAA4833622.1"/>
    <property type="molecule type" value="Genomic_DNA"/>
</dbReference>
<dbReference type="Proteomes" id="UP001500298">
    <property type="component" value="Unassembled WGS sequence"/>
</dbReference>
<feature type="transmembrane region" description="Helical" evidence="6">
    <location>
        <begin position="461"/>
        <end position="479"/>
    </location>
</feature>
<dbReference type="PANTHER" id="PTHR32044:SF80">
    <property type="entry name" value="XYLOGLUCAN GLYCOSYLTRANSFERASE 2-RELATED"/>
    <property type="match status" value="1"/>
</dbReference>
<comment type="subcellular location">
    <subcellularLocation>
        <location evidence="1">Endomembrane system</location>
    </subcellularLocation>
</comment>
<reference evidence="8" key="1">
    <citation type="journal article" date="2019" name="Int. J. Syst. Evol. Microbiol.">
        <title>The Global Catalogue of Microorganisms (GCM) 10K type strain sequencing project: providing services to taxonomists for standard genome sequencing and annotation.</title>
        <authorList>
            <consortium name="The Broad Institute Genomics Platform"/>
            <consortium name="The Broad Institute Genome Sequencing Center for Infectious Disease"/>
            <person name="Wu L."/>
            <person name="Ma J."/>
        </authorList>
    </citation>
    <scope>NUCLEOTIDE SEQUENCE [LARGE SCALE GENOMIC DNA]</scope>
    <source>
        <strain evidence="8">JCM 18326</strain>
    </source>
</reference>
<gene>
    <name evidence="7" type="ORF">GCM10023331_18580</name>
</gene>
<evidence type="ECO:0000256" key="3">
    <source>
        <dbReference type="ARBA" id="ARBA00022692"/>
    </source>
</evidence>
<feature type="transmembrane region" description="Helical" evidence="6">
    <location>
        <begin position="379"/>
        <end position="399"/>
    </location>
</feature>
<evidence type="ECO:0000256" key="4">
    <source>
        <dbReference type="ARBA" id="ARBA00022989"/>
    </source>
</evidence>
<evidence type="ECO:0000313" key="7">
    <source>
        <dbReference type="EMBL" id="GAA4833622.1"/>
    </source>
</evidence>
<keyword evidence="3 6" id="KW-0812">Transmembrane</keyword>
<dbReference type="Gene3D" id="3.90.550.10">
    <property type="entry name" value="Spore Coat Polysaccharide Biosynthesis Protein SpsA, Chain A"/>
    <property type="match status" value="1"/>
</dbReference>
<dbReference type="Pfam" id="PF13641">
    <property type="entry name" value="Glyco_tranf_2_3"/>
    <property type="match status" value="1"/>
</dbReference>
<keyword evidence="5 6" id="KW-0472">Membrane</keyword>